<proteinExistence type="predicted"/>
<protein>
    <submittedName>
        <fullName evidence="1">Uncharacterized protein</fullName>
    </submittedName>
</protein>
<comment type="caution">
    <text evidence="1">The sequence shown here is derived from an EMBL/GenBank/DDBJ whole genome shotgun (WGS) entry which is preliminary data.</text>
</comment>
<evidence type="ECO:0000313" key="2">
    <source>
        <dbReference type="Proteomes" id="UP000237440"/>
    </source>
</evidence>
<keyword evidence="2" id="KW-1185">Reference proteome</keyword>
<organism evidence="1 2">
    <name type="scientific">Pseudomonas laurylsulfativorans</name>
    <dbReference type="NCBI Taxonomy" id="1943631"/>
    <lineage>
        <taxon>Bacteria</taxon>
        <taxon>Pseudomonadati</taxon>
        <taxon>Pseudomonadota</taxon>
        <taxon>Gammaproteobacteria</taxon>
        <taxon>Pseudomonadales</taxon>
        <taxon>Pseudomonadaceae</taxon>
        <taxon>Pseudomonas</taxon>
    </lineage>
</organism>
<dbReference type="AlphaFoldDB" id="A0A2S3VNU0"/>
<name>A0A2S3VNU0_9PSED</name>
<accession>A0A2S3VNU0</accession>
<sequence length="66" mass="7651">MPPLGREAAPAFPTFNRMFRVYGRFAAERGQAPSPQRLAPTIGNQRFSFHFSLNNNNWRFTCPHNR</sequence>
<dbReference type="Proteomes" id="UP000237440">
    <property type="component" value="Unassembled WGS sequence"/>
</dbReference>
<reference evidence="2" key="1">
    <citation type="submission" date="2017-02" db="EMBL/GenBank/DDBJ databases">
        <authorList>
            <person name="Furmanczyk E.M."/>
        </authorList>
    </citation>
    <scope>NUCLEOTIDE SEQUENCE [LARGE SCALE GENOMIC DNA]</scope>
    <source>
        <strain evidence="2">AP3_22</strain>
    </source>
</reference>
<gene>
    <name evidence="1" type="ORF">B0D71_15540</name>
</gene>
<evidence type="ECO:0000313" key="1">
    <source>
        <dbReference type="EMBL" id="POF41618.1"/>
    </source>
</evidence>
<dbReference type="EMBL" id="MUJK01000004">
    <property type="protein sequence ID" value="POF41618.1"/>
    <property type="molecule type" value="Genomic_DNA"/>
</dbReference>